<proteinExistence type="predicted"/>
<evidence type="ECO:0000313" key="1">
    <source>
        <dbReference type="EMBL" id="PRQ06533.1"/>
    </source>
</evidence>
<gene>
    <name evidence="1" type="ORF">ENSA7_38530</name>
</gene>
<reference evidence="1 2" key="1">
    <citation type="submission" date="2018-03" db="EMBL/GenBank/DDBJ databases">
        <title>Draft Genome Sequences of the Obligatory Marine Myxobacteria Enhygromyxa salina SWB007.</title>
        <authorList>
            <person name="Poehlein A."/>
            <person name="Moghaddam J.A."/>
            <person name="Harms H."/>
            <person name="Alanjari M."/>
            <person name="Koenig G.M."/>
            <person name="Daniel R."/>
            <person name="Schaeberle T.F."/>
        </authorList>
    </citation>
    <scope>NUCLEOTIDE SEQUENCE [LARGE SCALE GENOMIC DNA]</scope>
    <source>
        <strain evidence="1 2">SWB007</strain>
    </source>
</reference>
<protein>
    <submittedName>
        <fullName evidence="1">Uncharacterized protein</fullName>
    </submittedName>
</protein>
<comment type="caution">
    <text evidence="1">The sequence shown here is derived from an EMBL/GenBank/DDBJ whole genome shotgun (WGS) entry which is preliminary data.</text>
</comment>
<evidence type="ECO:0000313" key="2">
    <source>
        <dbReference type="Proteomes" id="UP000238823"/>
    </source>
</evidence>
<name>A0A2S9YN61_9BACT</name>
<organism evidence="1 2">
    <name type="scientific">Enhygromyxa salina</name>
    <dbReference type="NCBI Taxonomy" id="215803"/>
    <lineage>
        <taxon>Bacteria</taxon>
        <taxon>Pseudomonadati</taxon>
        <taxon>Myxococcota</taxon>
        <taxon>Polyangia</taxon>
        <taxon>Nannocystales</taxon>
        <taxon>Nannocystaceae</taxon>
        <taxon>Enhygromyxa</taxon>
    </lineage>
</organism>
<dbReference type="AlphaFoldDB" id="A0A2S9YN61"/>
<dbReference type="Proteomes" id="UP000238823">
    <property type="component" value="Unassembled WGS sequence"/>
</dbReference>
<sequence length="121" mass="12625">MRHNRNLWIVGAGNRWCVENCDPTKLSCGSGSCIYVGDGFHCGTPGAKQYGEQCFHGGECDAGMICAALPGVPGCEGVSCCTPFCVDGEDSTCPGFGEGQQCVTGLQVPDAFNHVGVCTWP</sequence>
<accession>A0A2S9YN61</accession>
<dbReference type="EMBL" id="PVNL01000074">
    <property type="protein sequence ID" value="PRQ06533.1"/>
    <property type="molecule type" value="Genomic_DNA"/>
</dbReference>